<accession>A0A8A1LQ61</accession>
<dbReference type="AlphaFoldDB" id="A0A8A1LQ61"/>
<name>A0A8A1LQ61_AJEC8</name>
<dbReference type="VEuPathDB" id="FungiDB:I7I53_01624"/>
<protein>
    <submittedName>
        <fullName evidence="1">Uncharacterized protein</fullName>
    </submittedName>
</protein>
<evidence type="ECO:0000313" key="2">
    <source>
        <dbReference type="Proteomes" id="UP000663419"/>
    </source>
</evidence>
<dbReference type="Proteomes" id="UP000663419">
    <property type="component" value="Chromosome 3"/>
</dbReference>
<dbReference type="EMBL" id="CP069104">
    <property type="protein sequence ID" value="QSS54152.1"/>
    <property type="molecule type" value="Genomic_DNA"/>
</dbReference>
<organism evidence="1 2">
    <name type="scientific">Ajellomyces capsulatus (strain H88)</name>
    <name type="common">Darling's disease fungus</name>
    <name type="synonym">Histoplasma capsulatum</name>
    <dbReference type="NCBI Taxonomy" id="544711"/>
    <lineage>
        <taxon>Eukaryota</taxon>
        <taxon>Fungi</taxon>
        <taxon>Dikarya</taxon>
        <taxon>Ascomycota</taxon>
        <taxon>Pezizomycotina</taxon>
        <taxon>Eurotiomycetes</taxon>
        <taxon>Eurotiomycetidae</taxon>
        <taxon>Onygenales</taxon>
        <taxon>Ajellomycetaceae</taxon>
        <taxon>Histoplasma</taxon>
    </lineage>
</organism>
<proteinExistence type="predicted"/>
<gene>
    <name evidence="1" type="ORF">I7I53_01624</name>
</gene>
<reference evidence="1" key="1">
    <citation type="submission" date="2021-01" db="EMBL/GenBank/DDBJ databases">
        <title>Chromosome-level genome assembly of a human fungal pathogen reveals clustering of transcriptionally co-regulated genes.</title>
        <authorList>
            <person name="Voorhies M."/>
            <person name="Cohen S."/>
            <person name="Shea T.P."/>
            <person name="Petrus S."/>
            <person name="Munoz J.F."/>
            <person name="Poplawski S."/>
            <person name="Goldman W.E."/>
            <person name="Michael T."/>
            <person name="Cuomo C.A."/>
            <person name="Sil A."/>
            <person name="Beyhan S."/>
        </authorList>
    </citation>
    <scope>NUCLEOTIDE SEQUENCE</scope>
    <source>
        <strain evidence="1">H88</strain>
    </source>
</reference>
<sequence>MFYLGDSKIRNSLMRRRQCFKSPTDWHFDFFCLLTSHLVRLVLGYQSWNTVTFAVRLYLILNNC</sequence>
<evidence type="ECO:0000313" key="1">
    <source>
        <dbReference type="EMBL" id="QSS54152.1"/>
    </source>
</evidence>